<evidence type="ECO:0000256" key="1">
    <source>
        <dbReference type="ARBA" id="ARBA00005384"/>
    </source>
</evidence>
<reference evidence="7 8" key="1">
    <citation type="submission" date="2017-08" db="EMBL/GenBank/DDBJ databases">
        <title>Halovibrio sewagensis sp. nov., isolated from wastewater of high salinity.</title>
        <authorList>
            <person name="Dong X."/>
            <person name="Zhang G."/>
        </authorList>
    </citation>
    <scope>NUCLEOTIDE SEQUENCE [LARGE SCALE GENOMIC DNA]</scope>
    <source>
        <strain evidence="7 8">YL5-2</strain>
    </source>
</reference>
<dbReference type="Pfam" id="PF00155">
    <property type="entry name" value="Aminotran_1_2"/>
    <property type="match status" value="1"/>
</dbReference>
<dbReference type="InterPro" id="IPR015421">
    <property type="entry name" value="PyrdxlP-dep_Trfase_major"/>
</dbReference>
<name>A0A2A2F8I5_9GAMM</name>
<evidence type="ECO:0000313" key="8">
    <source>
        <dbReference type="Proteomes" id="UP000218896"/>
    </source>
</evidence>
<dbReference type="PANTHER" id="PTHR46577:SF2">
    <property type="entry name" value="TRANSCRIPTIONAL REGULATORY PROTEIN"/>
    <property type="match status" value="1"/>
</dbReference>
<feature type="domain" description="HTH gntR-type" evidence="6">
    <location>
        <begin position="3"/>
        <end position="71"/>
    </location>
</feature>
<comment type="caution">
    <text evidence="7">The sequence shown here is derived from an EMBL/GenBank/DDBJ whole genome shotgun (WGS) entry which is preliminary data.</text>
</comment>
<dbReference type="PANTHER" id="PTHR46577">
    <property type="entry name" value="HTH-TYPE TRANSCRIPTIONAL REGULATORY PROTEIN GABR"/>
    <property type="match status" value="1"/>
</dbReference>
<keyword evidence="2" id="KW-0663">Pyridoxal phosphate</keyword>
<dbReference type="OrthoDB" id="9804020at2"/>
<dbReference type="EMBL" id="NSKD01000002">
    <property type="protein sequence ID" value="PAU81120.1"/>
    <property type="molecule type" value="Genomic_DNA"/>
</dbReference>
<keyword evidence="4" id="KW-0238">DNA-binding</keyword>
<dbReference type="AlphaFoldDB" id="A0A2A2F8I5"/>
<gene>
    <name evidence="7" type="ORF">CK501_06045</name>
</gene>
<dbReference type="GO" id="GO:0003677">
    <property type="term" value="F:DNA binding"/>
    <property type="evidence" value="ECO:0007669"/>
    <property type="project" value="UniProtKB-KW"/>
</dbReference>
<dbReference type="Gene3D" id="3.40.640.10">
    <property type="entry name" value="Type I PLP-dependent aspartate aminotransferase-like (Major domain)"/>
    <property type="match status" value="1"/>
</dbReference>
<dbReference type="InterPro" id="IPR036390">
    <property type="entry name" value="WH_DNA-bd_sf"/>
</dbReference>
<dbReference type="InterPro" id="IPR015424">
    <property type="entry name" value="PyrdxlP-dep_Trfase"/>
</dbReference>
<dbReference type="SUPFAM" id="SSF46785">
    <property type="entry name" value="Winged helix' DNA-binding domain"/>
    <property type="match status" value="1"/>
</dbReference>
<proteinExistence type="inferred from homology"/>
<dbReference type="SMART" id="SM00345">
    <property type="entry name" value="HTH_GNTR"/>
    <property type="match status" value="1"/>
</dbReference>
<dbReference type="Gene3D" id="3.90.1150.10">
    <property type="entry name" value="Aspartate Aminotransferase, domain 1"/>
    <property type="match status" value="1"/>
</dbReference>
<dbReference type="CDD" id="cd00609">
    <property type="entry name" value="AAT_like"/>
    <property type="match status" value="1"/>
</dbReference>
<comment type="similarity">
    <text evidence="1">In the C-terminal section; belongs to the class-I pyridoxal-phosphate-dependent aminotransferase family.</text>
</comment>
<dbReference type="InterPro" id="IPR051446">
    <property type="entry name" value="HTH_trans_reg/aminotransferase"/>
</dbReference>
<dbReference type="InterPro" id="IPR000524">
    <property type="entry name" value="Tscrpt_reg_HTH_GntR"/>
</dbReference>
<dbReference type="InterPro" id="IPR015422">
    <property type="entry name" value="PyrdxlP-dep_Trfase_small"/>
</dbReference>
<dbReference type="Proteomes" id="UP000218896">
    <property type="component" value="Unassembled WGS sequence"/>
</dbReference>
<organism evidence="7 8">
    <name type="scientific">Halovibrio salipaludis</name>
    <dbReference type="NCBI Taxonomy" id="2032626"/>
    <lineage>
        <taxon>Bacteria</taxon>
        <taxon>Pseudomonadati</taxon>
        <taxon>Pseudomonadota</taxon>
        <taxon>Gammaproteobacteria</taxon>
        <taxon>Oceanospirillales</taxon>
        <taxon>Halomonadaceae</taxon>
        <taxon>Halovibrio</taxon>
    </lineage>
</organism>
<dbReference type="PROSITE" id="PS50949">
    <property type="entry name" value="HTH_GNTR"/>
    <property type="match status" value="1"/>
</dbReference>
<evidence type="ECO:0000259" key="6">
    <source>
        <dbReference type="PROSITE" id="PS50949"/>
    </source>
</evidence>
<dbReference type="SUPFAM" id="SSF53383">
    <property type="entry name" value="PLP-dependent transferases"/>
    <property type="match status" value="1"/>
</dbReference>
<sequence>MGKWLYEDVAGQIAQQIEDSVYSPGDRLPGIRKLSQQFGVSLATAVEACQLLEDRGIIRARPRSGFYVQEPDGAPVEWRKPESTEDGPTLVTGQARVLELIRQYGDPALLPLGPAVPDPELLPLTALDRCIGHARRVHRNRVAGYDFPPGDESLRVQIARRMADAGCHISPDDVVITSGCQEAISLSLRAVANPGDVIAIESPTFYGILQAIESQGMRALELPTEPGGGIHPETLESAIERWPIQACVAMPNYGNPLGHLASNERKEATVRLLADNGIPLIEDDIYGELGFSGDRPWAAKAWDTDGGVLYCSSFSKTLGAGMRIGWAVPGRFRDQLTYLKYATNQAAPTLQTLALARFLDQGGYDRYLRRIRRIYQRQVNRVARGIQEHFPRGTRVSRPRGGFVLWVELPEHANTLNLQQHALEEGISIAPGPLFSSTERFQRYLRVNCGIADADRVDAAIARLGRLTRKRA</sequence>
<evidence type="ECO:0000256" key="5">
    <source>
        <dbReference type="ARBA" id="ARBA00023163"/>
    </source>
</evidence>
<dbReference type="RefSeq" id="WP_095616846.1">
    <property type="nucleotide sequence ID" value="NZ_NSKD01000002.1"/>
</dbReference>
<dbReference type="InterPro" id="IPR004839">
    <property type="entry name" value="Aminotransferase_I/II_large"/>
</dbReference>
<keyword evidence="3" id="KW-0805">Transcription regulation</keyword>
<dbReference type="Pfam" id="PF00392">
    <property type="entry name" value="GntR"/>
    <property type="match status" value="1"/>
</dbReference>
<keyword evidence="5" id="KW-0804">Transcription</keyword>
<evidence type="ECO:0000256" key="4">
    <source>
        <dbReference type="ARBA" id="ARBA00023125"/>
    </source>
</evidence>
<dbReference type="CDD" id="cd07377">
    <property type="entry name" value="WHTH_GntR"/>
    <property type="match status" value="1"/>
</dbReference>
<evidence type="ECO:0000256" key="2">
    <source>
        <dbReference type="ARBA" id="ARBA00022898"/>
    </source>
</evidence>
<keyword evidence="8" id="KW-1185">Reference proteome</keyword>
<evidence type="ECO:0000313" key="7">
    <source>
        <dbReference type="EMBL" id="PAU81120.1"/>
    </source>
</evidence>
<dbReference type="InterPro" id="IPR036388">
    <property type="entry name" value="WH-like_DNA-bd_sf"/>
</dbReference>
<dbReference type="GO" id="GO:0003700">
    <property type="term" value="F:DNA-binding transcription factor activity"/>
    <property type="evidence" value="ECO:0007669"/>
    <property type="project" value="InterPro"/>
</dbReference>
<accession>A0A2A2F8I5</accession>
<evidence type="ECO:0000256" key="3">
    <source>
        <dbReference type="ARBA" id="ARBA00023015"/>
    </source>
</evidence>
<protein>
    <submittedName>
        <fullName evidence="7">GntR family transcriptional regulator</fullName>
    </submittedName>
</protein>
<dbReference type="Gene3D" id="1.10.10.10">
    <property type="entry name" value="Winged helix-like DNA-binding domain superfamily/Winged helix DNA-binding domain"/>
    <property type="match status" value="1"/>
</dbReference>
<dbReference type="GO" id="GO:0030170">
    <property type="term" value="F:pyridoxal phosphate binding"/>
    <property type="evidence" value="ECO:0007669"/>
    <property type="project" value="InterPro"/>
</dbReference>